<evidence type="ECO:0000313" key="3">
    <source>
        <dbReference type="EMBL" id="KAG1809334.1"/>
    </source>
</evidence>
<reference evidence="2" key="1">
    <citation type="journal article" date="2020" name="New Phytol.">
        <title>Comparative genomics reveals dynamic genome evolution in host specialist ectomycorrhizal fungi.</title>
        <authorList>
            <person name="Lofgren L.A."/>
            <person name="Nguyen N.H."/>
            <person name="Vilgalys R."/>
            <person name="Ruytinx J."/>
            <person name="Liao H.L."/>
            <person name="Branco S."/>
            <person name="Kuo A."/>
            <person name="LaButti K."/>
            <person name="Lipzen A."/>
            <person name="Andreopoulos W."/>
            <person name="Pangilinan J."/>
            <person name="Riley R."/>
            <person name="Hundley H."/>
            <person name="Na H."/>
            <person name="Barry K."/>
            <person name="Grigoriev I.V."/>
            <person name="Stajich J.E."/>
            <person name="Kennedy P.G."/>
        </authorList>
    </citation>
    <scope>NUCLEOTIDE SEQUENCE</scope>
    <source>
        <strain evidence="2">MN1</strain>
    </source>
</reference>
<dbReference type="Proteomes" id="UP000807769">
    <property type="component" value="Unassembled WGS sequence"/>
</dbReference>
<evidence type="ECO:0000256" key="1">
    <source>
        <dbReference type="SAM" id="Phobius"/>
    </source>
</evidence>
<keyword evidence="1" id="KW-1133">Transmembrane helix</keyword>
<name>A0A9P7DL96_9AGAM</name>
<evidence type="ECO:0000313" key="4">
    <source>
        <dbReference type="Proteomes" id="UP000807769"/>
    </source>
</evidence>
<keyword evidence="1" id="KW-0472">Membrane</keyword>
<organism evidence="2 4">
    <name type="scientific">Suillus subaureus</name>
    <dbReference type="NCBI Taxonomy" id="48587"/>
    <lineage>
        <taxon>Eukaryota</taxon>
        <taxon>Fungi</taxon>
        <taxon>Dikarya</taxon>
        <taxon>Basidiomycota</taxon>
        <taxon>Agaricomycotina</taxon>
        <taxon>Agaricomycetes</taxon>
        <taxon>Agaricomycetidae</taxon>
        <taxon>Boletales</taxon>
        <taxon>Suillineae</taxon>
        <taxon>Suillaceae</taxon>
        <taxon>Suillus</taxon>
    </lineage>
</organism>
<dbReference type="RefSeq" id="XP_041189160.1">
    <property type="nucleotide sequence ID" value="XM_041336595.1"/>
</dbReference>
<feature type="transmembrane region" description="Helical" evidence="1">
    <location>
        <begin position="76"/>
        <end position="100"/>
    </location>
</feature>
<accession>A0A9P7DL96</accession>
<protein>
    <submittedName>
        <fullName evidence="2">Uncharacterized protein</fullName>
    </submittedName>
</protein>
<dbReference type="GeneID" id="64630612"/>
<proteinExistence type="predicted"/>
<evidence type="ECO:0000313" key="2">
    <source>
        <dbReference type="EMBL" id="KAG1797580.1"/>
    </source>
</evidence>
<sequence length="125" mass="13879">MTFDTNSASAPSTCSLAIPSPPLDVFGTAHHDPAARPRQDPASDPLCTHCLFPSIFVASAHYLAPLYYFFSDFHCILVFLLLVPCSSTSYIVPTSPYMFLSNIGSHNFKLHLCSHWISEKQHSLY</sequence>
<keyword evidence="4" id="KW-1185">Reference proteome</keyword>
<dbReference type="AlphaFoldDB" id="A0A9P7DL96"/>
<dbReference type="EMBL" id="JABBWG010000209">
    <property type="protein sequence ID" value="KAG1797580.1"/>
    <property type="molecule type" value="Genomic_DNA"/>
</dbReference>
<keyword evidence="1" id="KW-0812">Transmembrane</keyword>
<gene>
    <name evidence="3" type="ORF">BJ212DRAFT_1379465</name>
    <name evidence="2" type="ORF">BJ212DRAFT_1405805</name>
</gene>
<dbReference type="EMBL" id="JABBWG010000034">
    <property type="protein sequence ID" value="KAG1809334.1"/>
    <property type="molecule type" value="Genomic_DNA"/>
</dbReference>
<comment type="caution">
    <text evidence="2">The sequence shown here is derived from an EMBL/GenBank/DDBJ whole genome shotgun (WGS) entry which is preliminary data.</text>
</comment>
<feature type="transmembrane region" description="Helical" evidence="1">
    <location>
        <begin position="46"/>
        <end position="70"/>
    </location>
</feature>